<dbReference type="SUPFAM" id="SSF81338">
    <property type="entry name" value="Aquaporin-like"/>
    <property type="match status" value="1"/>
</dbReference>
<dbReference type="InterPro" id="IPR022357">
    <property type="entry name" value="MIP_CS"/>
</dbReference>
<dbReference type="Gene3D" id="1.20.1080.10">
    <property type="entry name" value="Glycerol uptake facilitator protein"/>
    <property type="match status" value="1"/>
</dbReference>
<dbReference type="PRINTS" id="PR00783">
    <property type="entry name" value="MINTRINSICP"/>
</dbReference>
<dbReference type="Pfam" id="PF00230">
    <property type="entry name" value="MIP"/>
    <property type="match status" value="1"/>
</dbReference>
<proteinExistence type="inferred from homology"/>
<comment type="similarity">
    <text evidence="2 7">Belongs to the MIP/aquaporin (TC 1.A.8) family.</text>
</comment>
<reference evidence="9 10" key="1">
    <citation type="submission" date="2020-04" db="EMBL/GenBank/DDBJ databases">
        <title>Chromosome-level genome assembly of a cyprinid fish Onychostoma macrolepis by integration of Nanopore Sequencing, Bionano and Hi-C technology.</title>
        <authorList>
            <person name="Wang D."/>
        </authorList>
    </citation>
    <scope>NUCLEOTIDE SEQUENCE [LARGE SCALE GENOMIC DNA]</scope>
    <source>
        <strain evidence="9">SWU-2019</strain>
        <tissue evidence="9">Muscle</tissue>
    </source>
</reference>
<evidence type="ECO:0000313" key="9">
    <source>
        <dbReference type="EMBL" id="KAF4115583.1"/>
    </source>
</evidence>
<feature type="transmembrane region" description="Helical" evidence="8">
    <location>
        <begin position="205"/>
        <end position="226"/>
    </location>
</feature>
<evidence type="ECO:0000256" key="5">
    <source>
        <dbReference type="ARBA" id="ARBA00022989"/>
    </source>
</evidence>
<comment type="subcellular location">
    <subcellularLocation>
        <location evidence="1">Membrane</location>
        <topology evidence="1">Multi-pass membrane protein</topology>
    </subcellularLocation>
</comment>
<evidence type="ECO:0000256" key="4">
    <source>
        <dbReference type="ARBA" id="ARBA00022692"/>
    </source>
</evidence>
<protein>
    <recommendedName>
        <fullName evidence="11">Aquaporin 8</fullName>
    </recommendedName>
</protein>
<dbReference type="InterPro" id="IPR023277">
    <property type="entry name" value="Aquaporin_8"/>
</dbReference>
<feature type="transmembrane region" description="Helical" evidence="8">
    <location>
        <begin position="134"/>
        <end position="154"/>
    </location>
</feature>
<dbReference type="PANTHER" id="PTHR45665:SF11">
    <property type="entry name" value="AQUAPORIN 8B-RELATED"/>
    <property type="match status" value="1"/>
</dbReference>
<dbReference type="Proteomes" id="UP000579812">
    <property type="component" value="Unassembled WGS sequence"/>
</dbReference>
<evidence type="ECO:0000256" key="7">
    <source>
        <dbReference type="RuleBase" id="RU000477"/>
    </source>
</evidence>
<keyword evidence="4 7" id="KW-0812">Transmembrane</keyword>
<comment type="caution">
    <text evidence="9">The sequence shown here is derived from an EMBL/GenBank/DDBJ whole genome shotgun (WGS) entry which is preliminary data.</text>
</comment>
<dbReference type="PRINTS" id="PR02020">
    <property type="entry name" value="AQUAPORIN8"/>
</dbReference>
<evidence type="ECO:0000313" key="10">
    <source>
        <dbReference type="Proteomes" id="UP000579812"/>
    </source>
</evidence>
<dbReference type="GO" id="GO:0005886">
    <property type="term" value="C:plasma membrane"/>
    <property type="evidence" value="ECO:0007669"/>
    <property type="project" value="TreeGrafter"/>
</dbReference>
<evidence type="ECO:0000256" key="8">
    <source>
        <dbReference type="SAM" id="Phobius"/>
    </source>
</evidence>
<dbReference type="InterPro" id="IPR034294">
    <property type="entry name" value="Aquaporin_transptr"/>
</dbReference>
<dbReference type="AlphaFoldDB" id="A0A7J6D8G0"/>
<keyword evidence="10" id="KW-1185">Reference proteome</keyword>
<dbReference type="InterPro" id="IPR023271">
    <property type="entry name" value="Aquaporin-like"/>
</dbReference>
<dbReference type="InterPro" id="IPR000425">
    <property type="entry name" value="MIP"/>
</dbReference>
<gene>
    <name evidence="9" type="ORF">G5714_003072</name>
</gene>
<keyword evidence="6 8" id="KW-0472">Membrane</keyword>
<dbReference type="PROSITE" id="PS00221">
    <property type="entry name" value="MIP"/>
    <property type="match status" value="1"/>
</dbReference>
<evidence type="ECO:0008006" key="11">
    <source>
        <dbReference type="Google" id="ProtNLM"/>
    </source>
</evidence>
<evidence type="ECO:0000256" key="3">
    <source>
        <dbReference type="ARBA" id="ARBA00022448"/>
    </source>
</evidence>
<dbReference type="EMBL" id="JAAMOB010000003">
    <property type="protein sequence ID" value="KAF4115583.1"/>
    <property type="molecule type" value="Genomic_DNA"/>
</dbReference>
<evidence type="ECO:0000256" key="1">
    <source>
        <dbReference type="ARBA" id="ARBA00004141"/>
    </source>
</evidence>
<sequence>MMRDSRSCLSGSFSRVWLSWWGPLSSCSSDVSVIENVADAGRLQPALAHGLAVAVLVACMAEISGSHFNPAFTIAVFLCGGMELKMVAPYLISQLSGGLLGAVMANGMTSNEKYAQAQGAAFTVLQADDLIMKALFGEIAMTCLVTMVVLLGAVNAKSKSPLVPFLVGCTVIINILAGGDVSGTCLNPARALGPAVLTNYWTHHWVYWVGPITGGLIAAALVRILLGDNNTRLLMK</sequence>
<name>A0A7J6D8G0_9TELE</name>
<accession>A0A7J6D8G0</accession>
<organism evidence="9 10">
    <name type="scientific">Onychostoma macrolepis</name>
    <dbReference type="NCBI Taxonomy" id="369639"/>
    <lineage>
        <taxon>Eukaryota</taxon>
        <taxon>Metazoa</taxon>
        <taxon>Chordata</taxon>
        <taxon>Craniata</taxon>
        <taxon>Vertebrata</taxon>
        <taxon>Euteleostomi</taxon>
        <taxon>Actinopterygii</taxon>
        <taxon>Neopterygii</taxon>
        <taxon>Teleostei</taxon>
        <taxon>Ostariophysi</taxon>
        <taxon>Cypriniformes</taxon>
        <taxon>Cyprinidae</taxon>
        <taxon>Acrossocheilinae</taxon>
        <taxon>Onychostoma</taxon>
    </lineage>
</organism>
<evidence type="ECO:0000256" key="2">
    <source>
        <dbReference type="ARBA" id="ARBA00006175"/>
    </source>
</evidence>
<dbReference type="FunFam" id="1.20.1080.10:FF:000019">
    <property type="entry name" value="AQuaPorin or aquaglyceroporin related"/>
    <property type="match status" value="1"/>
</dbReference>
<dbReference type="GO" id="GO:0015250">
    <property type="term" value="F:water channel activity"/>
    <property type="evidence" value="ECO:0007669"/>
    <property type="project" value="TreeGrafter"/>
</dbReference>
<dbReference type="PANTHER" id="PTHR45665">
    <property type="entry name" value="AQUAPORIN-8"/>
    <property type="match status" value="1"/>
</dbReference>
<keyword evidence="3 7" id="KW-0813">Transport</keyword>
<keyword evidence="5 8" id="KW-1133">Transmembrane helix</keyword>
<feature type="transmembrane region" description="Helical" evidence="8">
    <location>
        <begin position="161"/>
        <end position="179"/>
    </location>
</feature>
<evidence type="ECO:0000256" key="6">
    <source>
        <dbReference type="ARBA" id="ARBA00023136"/>
    </source>
</evidence>